<dbReference type="EMBL" id="CP036422">
    <property type="protein sequence ID" value="QFU76273.1"/>
    <property type="molecule type" value="Genomic_DNA"/>
</dbReference>
<dbReference type="Pfam" id="PF08402">
    <property type="entry name" value="TOBE_2"/>
    <property type="match status" value="1"/>
</dbReference>
<dbReference type="FunFam" id="3.40.50.300:FF:000425">
    <property type="entry name" value="Probable ABC transporter, ATP-binding subunit"/>
    <property type="match status" value="1"/>
</dbReference>
<dbReference type="GO" id="GO:0043190">
    <property type="term" value="C:ATP-binding cassette (ABC) transporter complex"/>
    <property type="evidence" value="ECO:0007669"/>
    <property type="project" value="InterPro"/>
</dbReference>
<evidence type="ECO:0000259" key="4">
    <source>
        <dbReference type="PROSITE" id="PS50893"/>
    </source>
</evidence>
<dbReference type="InterPro" id="IPR013611">
    <property type="entry name" value="Transp-assoc_OB_typ2"/>
</dbReference>
<reference evidence="5 6" key="1">
    <citation type="submission" date="2019-02" db="EMBL/GenBank/DDBJ databases">
        <authorList>
            <person name="Li S.-H."/>
        </authorList>
    </citation>
    <scope>NUCLEOTIDE SEQUENCE [LARGE SCALE GENOMIC DNA]</scope>
    <source>
        <strain evidence="5 6">IMCC14385</strain>
    </source>
</reference>
<dbReference type="RefSeq" id="WP_152662379.1">
    <property type="nucleotide sequence ID" value="NZ_CP036422.1"/>
</dbReference>
<keyword evidence="6" id="KW-1185">Reference proteome</keyword>
<evidence type="ECO:0000256" key="1">
    <source>
        <dbReference type="ARBA" id="ARBA00022448"/>
    </source>
</evidence>
<organism evidence="5 6">
    <name type="scientific">Halioglobus maricola</name>
    <dbReference type="NCBI Taxonomy" id="2601894"/>
    <lineage>
        <taxon>Bacteria</taxon>
        <taxon>Pseudomonadati</taxon>
        <taxon>Pseudomonadota</taxon>
        <taxon>Gammaproteobacteria</taxon>
        <taxon>Cellvibrionales</taxon>
        <taxon>Halieaceae</taxon>
        <taxon>Halioglobus</taxon>
    </lineage>
</organism>
<dbReference type="KEGG" id="halc:EY643_11710"/>
<dbReference type="InterPro" id="IPR008995">
    <property type="entry name" value="Mo/tungstate-bd_C_term_dom"/>
</dbReference>
<dbReference type="PROSITE" id="PS50893">
    <property type="entry name" value="ABC_TRANSPORTER_2"/>
    <property type="match status" value="1"/>
</dbReference>
<evidence type="ECO:0000256" key="2">
    <source>
        <dbReference type="ARBA" id="ARBA00022741"/>
    </source>
</evidence>
<gene>
    <name evidence="5" type="ORF">EY643_11710</name>
</gene>
<keyword evidence="3 5" id="KW-0067">ATP-binding</keyword>
<dbReference type="OrthoDB" id="9802264at2"/>
<dbReference type="SUPFAM" id="SSF50331">
    <property type="entry name" value="MOP-like"/>
    <property type="match status" value="1"/>
</dbReference>
<feature type="domain" description="ABC transporter" evidence="4">
    <location>
        <begin position="5"/>
        <end position="237"/>
    </location>
</feature>
<evidence type="ECO:0000313" key="6">
    <source>
        <dbReference type="Proteomes" id="UP000326287"/>
    </source>
</evidence>
<dbReference type="Pfam" id="PF00005">
    <property type="entry name" value="ABC_tran"/>
    <property type="match status" value="1"/>
</dbReference>
<dbReference type="SMART" id="SM00382">
    <property type="entry name" value="AAA"/>
    <property type="match status" value="1"/>
</dbReference>
<dbReference type="InterPro" id="IPR050093">
    <property type="entry name" value="ABC_SmlMolc_Importer"/>
</dbReference>
<dbReference type="GO" id="GO:0015697">
    <property type="term" value="P:quaternary ammonium group transport"/>
    <property type="evidence" value="ECO:0007669"/>
    <property type="project" value="UniProtKB-ARBA"/>
</dbReference>
<dbReference type="AlphaFoldDB" id="A0A5P9NK82"/>
<dbReference type="GO" id="GO:0022857">
    <property type="term" value="F:transmembrane transporter activity"/>
    <property type="evidence" value="ECO:0007669"/>
    <property type="project" value="InterPro"/>
</dbReference>
<protein>
    <submittedName>
        <fullName evidence="5">ABC transporter ATP-binding protein</fullName>
    </submittedName>
</protein>
<dbReference type="Proteomes" id="UP000326287">
    <property type="component" value="Chromosome"/>
</dbReference>
<name>A0A5P9NK82_9GAMM</name>
<proteinExistence type="predicted"/>
<dbReference type="InterPro" id="IPR017871">
    <property type="entry name" value="ABC_transporter-like_CS"/>
</dbReference>
<dbReference type="PANTHER" id="PTHR42781:SF4">
    <property type="entry name" value="SPERMIDINE_PUTRESCINE IMPORT ATP-BINDING PROTEIN POTA"/>
    <property type="match status" value="1"/>
</dbReference>
<dbReference type="GO" id="GO:0016887">
    <property type="term" value="F:ATP hydrolysis activity"/>
    <property type="evidence" value="ECO:0007669"/>
    <property type="project" value="InterPro"/>
</dbReference>
<dbReference type="Gene3D" id="3.40.50.300">
    <property type="entry name" value="P-loop containing nucleotide triphosphate hydrolases"/>
    <property type="match status" value="1"/>
</dbReference>
<dbReference type="InterPro" id="IPR003593">
    <property type="entry name" value="AAA+_ATPase"/>
</dbReference>
<dbReference type="PANTHER" id="PTHR42781">
    <property type="entry name" value="SPERMIDINE/PUTRESCINE IMPORT ATP-BINDING PROTEIN POTA"/>
    <property type="match status" value="1"/>
</dbReference>
<keyword evidence="1" id="KW-0813">Transport</keyword>
<evidence type="ECO:0000256" key="3">
    <source>
        <dbReference type="ARBA" id="ARBA00022840"/>
    </source>
</evidence>
<accession>A0A5P9NK82</accession>
<dbReference type="InterPro" id="IPR027417">
    <property type="entry name" value="P-loop_NTPase"/>
</dbReference>
<dbReference type="GO" id="GO:0005524">
    <property type="term" value="F:ATP binding"/>
    <property type="evidence" value="ECO:0007669"/>
    <property type="project" value="UniProtKB-KW"/>
</dbReference>
<dbReference type="SUPFAM" id="SSF52540">
    <property type="entry name" value="P-loop containing nucleoside triphosphate hydrolases"/>
    <property type="match status" value="1"/>
</dbReference>
<dbReference type="PROSITE" id="PS00211">
    <property type="entry name" value="ABC_TRANSPORTER_1"/>
    <property type="match status" value="1"/>
</dbReference>
<sequence length="341" mass="36883">MSGQLELREVSVNYGEFVAARNVSLSLRAGQIGCLLGPSGCGKTTLLRAIAGFEAIASGEINLQGRRISSSGHSVPPEQRKVGMVFQDFALFPHLDVERNVGFGLAGLDASRRSQRVQEMLQLVGLAGYGGRYPHELSGGQQQRVALARALAPEPELLLLDEPFSSLDSQLREQLACEVRDLLKATGVTAVLVTHDQHEAFAMAEHIALLDEGRVVQAGTPWELYNRPVDEFVAGFMGQGSVITFAEGGSERLARQLGLGGVSTGAQHRVLIRPEAVTYSADSDLRLTITARTFRGSEYLYELALEGDQRLLCLAPNEVDLTVGSLLPVRIDSTRVVKLPH</sequence>
<dbReference type="InterPro" id="IPR003439">
    <property type="entry name" value="ABC_transporter-like_ATP-bd"/>
</dbReference>
<evidence type="ECO:0000313" key="5">
    <source>
        <dbReference type="EMBL" id="QFU76273.1"/>
    </source>
</evidence>
<keyword evidence="2" id="KW-0547">Nucleotide-binding</keyword>